<evidence type="ECO:0000313" key="2">
    <source>
        <dbReference type="EMBL" id="CDW82956.1"/>
    </source>
</evidence>
<keyword evidence="3" id="KW-1185">Reference proteome</keyword>
<evidence type="ECO:0000313" key="3">
    <source>
        <dbReference type="Proteomes" id="UP000039865"/>
    </source>
</evidence>
<gene>
    <name evidence="2" type="primary">Contig7777.g8288</name>
    <name evidence="2" type="ORF">STYLEM_11993</name>
</gene>
<feature type="compositionally biased region" description="Polar residues" evidence="1">
    <location>
        <begin position="366"/>
        <end position="385"/>
    </location>
</feature>
<dbReference type="AlphaFoldDB" id="A0A078AM48"/>
<organism evidence="2 3">
    <name type="scientific">Stylonychia lemnae</name>
    <name type="common">Ciliate</name>
    <dbReference type="NCBI Taxonomy" id="5949"/>
    <lineage>
        <taxon>Eukaryota</taxon>
        <taxon>Sar</taxon>
        <taxon>Alveolata</taxon>
        <taxon>Ciliophora</taxon>
        <taxon>Intramacronucleata</taxon>
        <taxon>Spirotrichea</taxon>
        <taxon>Stichotrichia</taxon>
        <taxon>Sporadotrichida</taxon>
        <taxon>Oxytrichidae</taxon>
        <taxon>Stylonychinae</taxon>
        <taxon>Stylonychia</taxon>
    </lineage>
</organism>
<dbReference type="Proteomes" id="UP000039865">
    <property type="component" value="Unassembled WGS sequence"/>
</dbReference>
<accession>A0A078AM48</accession>
<feature type="region of interest" description="Disordered" evidence="1">
    <location>
        <begin position="150"/>
        <end position="169"/>
    </location>
</feature>
<sequence>MRESAVLRVHQRNTLPTYSQFFKQNNKSQSSKDKIAQSDHQSILDYGELLQDSNIFGFETNKNRQQIYTDVKIKQQNQGINRYSNLIIPDSQEYFQRQILQDSSNRNGGQSQFKQSQGSFHIQNNNFYQQNENSIHNAFLDLNIVDDQNNSSNEQQYQSQSFQKPTNNKSRIYSEQKVFSNAKSRFSNVLGDKTNQQIGINQHIRGQNSNVDQEMYNDIQEIKQDGHELIEENQPVLQNQNLIRFFSQEYQTESLQEEEYKFEFPRKVIADYTESFISKHKDQLQNVQKFDKDSIFLVHQAAQDYIPKIFNDVIAKTGKNSILDPKELVEEELEQGLIQQEKYEILMKKYDDIERINREKKRRQRSPNNDPSNQVESQIQQLQKNIRQRAPVVKKKRTNVQIEKFADKEEPFI</sequence>
<feature type="compositionally biased region" description="Low complexity" evidence="1">
    <location>
        <begin position="150"/>
        <end position="163"/>
    </location>
</feature>
<proteinExistence type="predicted"/>
<name>A0A078AM48_STYLE</name>
<dbReference type="EMBL" id="CCKQ01011391">
    <property type="protein sequence ID" value="CDW82956.1"/>
    <property type="molecule type" value="Genomic_DNA"/>
</dbReference>
<reference evidence="2 3" key="1">
    <citation type="submission" date="2014-06" db="EMBL/GenBank/DDBJ databases">
        <authorList>
            <person name="Swart Estienne"/>
        </authorList>
    </citation>
    <scope>NUCLEOTIDE SEQUENCE [LARGE SCALE GENOMIC DNA]</scope>
    <source>
        <strain evidence="2 3">130c</strain>
    </source>
</reference>
<evidence type="ECO:0000256" key="1">
    <source>
        <dbReference type="SAM" id="MobiDB-lite"/>
    </source>
</evidence>
<protein>
    <submittedName>
        <fullName evidence="2">Uncharacterized protein</fullName>
    </submittedName>
</protein>
<dbReference type="InParanoid" id="A0A078AM48"/>
<feature type="region of interest" description="Disordered" evidence="1">
    <location>
        <begin position="358"/>
        <end position="393"/>
    </location>
</feature>